<dbReference type="EMBL" id="PGCJ01000807">
    <property type="protein sequence ID" value="PLW19795.1"/>
    <property type="molecule type" value="Genomic_DNA"/>
</dbReference>
<evidence type="ECO:0000313" key="4">
    <source>
        <dbReference type="EMBL" id="PLW54250.1"/>
    </source>
</evidence>
<evidence type="ECO:0000313" key="6">
    <source>
        <dbReference type="Proteomes" id="UP000235392"/>
    </source>
</evidence>
<comment type="caution">
    <text evidence="2">The sequence shown here is derived from an EMBL/GenBank/DDBJ whole genome shotgun (WGS) entry which is preliminary data.</text>
</comment>
<evidence type="ECO:0000313" key="3">
    <source>
        <dbReference type="EMBL" id="PLW51518.1"/>
    </source>
</evidence>
<keyword evidence="5" id="KW-1185">Reference proteome</keyword>
<evidence type="ECO:0008006" key="7">
    <source>
        <dbReference type="Google" id="ProtNLM"/>
    </source>
</evidence>
<dbReference type="AlphaFoldDB" id="A0A2N5T2U7"/>
<dbReference type="EMBL" id="PGCI01000992">
    <property type="protein sequence ID" value="PLW09765.1"/>
    <property type="molecule type" value="Genomic_DNA"/>
</dbReference>
<evidence type="ECO:0000313" key="2">
    <source>
        <dbReference type="EMBL" id="PLW19795.1"/>
    </source>
</evidence>
<dbReference type="EMBL" id="PGCI01000005">
    <property type="protein sequence ID" value="PLW51518.1"/>
    <property type="molecule type" value="Genomic_DNA"/>
</dbReference>
<reference evidence="5 6" key="1">
    <citation type="submission" date="2017-11" db="EMBL/GenBank/DDBJ databases">
        <title>De novo assembly and phasing of dikaryotic genomes from two isolates of Puccinia coronata f. sp. avenae, the causal agent of oat crown rust.</title>
        <authorList>
            <person name="Miller M.E."/>
            <person name="Zhang Y."/>
            <person name="Omidvar V."/>
            <person name="Sperschneider J."/>
            <person name="Schwessinger B."/>
            <person name="Raley C."/>
            <person name="Palmer J.M."/>
            <person name="Garnica D."/>
            <person name="Upadhyaya N."/>
            <person name="Rathjen J."/>
            <person name="Taylor J.M."/>
            <person name="Park R.F."/>
            <person name="Dodds P.N."/>
            <person name="Hirsch C.D."/>
            <person name="Kianian S.F."/>
            <person name="Figueroa M."/>
        </authorList>
    </citation>
    <scope>NUCLEOTIDE SEQUENCE [LARGE SCALE GENOMIC DNA]</scope>
    <source>
        <strain evidence="2">12NC29</strain>
        <strain evidence="1">12SD80</strain>
    </source>
</reference>
<dbReference type="OrthoDB" id="1077582at2759"/>
<dbReference type="Proteomes" id="UP000235392">
    <property type="component" value="Unassembled WGS sequence"/>
</dbReference>
<dbReference type="EMBL" id="PGCJ01000048">
    <property type="protein sequence ID" value="PLW54250.1"/>
    <property type="molecule type" value="Genomic_DNA"/>
</dbReference>
<evidence type="ECO:0000313" key="1">
    <source>
        <dbReference type="EMBL" id="PLW09765.1"/>
    </source>
</evidence>
<protein>
    <recommendedName>
        <fullName evidence="7">Wax synthase domain-containing protein</fullName>
    </recommendedName>
</protein>
<gene>
    <name evidence="4" type="ORF">PCANC_05200</name>
    <name evidence="2" type="ORF">PCANC_12623</name>
    <name evidence="3" type="ORF">PCASD_00394</name>
    <name evidence="1" type="ORF">PCASD_21331</name>
</gene>
<sequence length="280" mass="32080">MDHGISSMFNQPMVQQDWVISVKPAFLPIVTSISLLFISAVSLPSKSRSAIYFRLALLPFHLMLAYDICVNKNYSLGSAFRDSAFPTFAFLLFYRSLDFSILNLWDAEPAFHWIVPDHEPSAVTELKPKSSNDKPIIRWRKVPHPPLFSFDRMIWALDNLTLSRPGTPFLFPWKARALEWSQRALESPDTKFGVPEWPISPAIIQQLVHLGCHFYIRHLDIKSGQQIWDLPLFVQCALSFALERHWSLIRRERSPRPVSANCGERGGIMFGEDPSLDSPD</sequence>
<organism evidence="2 5">
    <name type="scientific">Puccinia coronata f. sp. avenae</name>
    <dbReference type="NCBI Taxonomy" id="200324"/>
    <lineage>
        <taxon>Eukaryota</taxon>
        <taxon>Fungi</taxon>
        <taxon>Dikarya</taxon>
        <taxon>Basidiomycota</taxon>
        <taxon>Pucciniomycotina</taxon>
        <taxon>Pucciniomycetes</taxon>
        <taxon>Pucciniales</taxon>
        <taxon>Pucciniaceae</taxon>
        <taxon>Puccinia</taxon>
    </lineage>
</organism>
<accession>A0A2N5T2U7</accession>
<evidence type="ECO:0000313" key="5">
    <source>
        <dbReference type="Proteomes" id="UP000235388"/>
    </source>
</evidence>
<dbReference type="Proteomes" id="UP000235388">
    <property type="component" value="Unassembled WGS sequence"/>
</dbReference>
<dbReference type="STRING" id="200324.A0A2N5T2U7"/>
<name>A0A2N5T2U7_9BASI</name>
<proteinExistence type="predicted"/>